<dbReference type="InterPro" id="IPR010713">
    <property type="entry name" value="XET_C"/>
</dbReference>
<evidence type="ECO:0000256" key="7">
    <source>
        <dbReference type="RuleBase" id="RU361120"/>
    </source>
</evidence>
<name>A0ABD3AVT2_9GENT</name>
<keyword evidence="9" id="KW-1133">Transmembrane helix</keyword>
<dbReference type="InterPro" id="IPR016455">
    <property type="entry name" value="XTH"/>
</dbReference>
<dbReference type="SUPFAM" id="SSF49899">
    <property type="entry name" value="Concanavalin A-like lectins/glucanases"/>
    <property type="match status" value="1"/>
</dbReference>
<keyword evidence="12" id="KW-1185">Reference proteome</keyword>
<comment type="PTM">
    <text evidence="7">Contains at least one intrachain disulfide bond essential for its enzymatic activity.</text>
</comment>
<dbReference type="GO" id="GO:0048046">
    <property type="term" value="C:apoplast"/>
    <property type="evidence" value="ECO:0007669"/>
    <property type="project" value="UniProtKB-SubCell"/>
</dbReference>
<evidence type="ECO:0000313" key="12">
    <source>
        <dbReference type="Proteomes" id="UP001630127"/>
    </source>
</evidence>
<reference evidence="11 12" key="1">
    <citation type="submission" date="2024-11" db="EMBL/GenBank/DDBJ databases">
        <title>A near-complete genome assembly of Cinchona calisaya.</title>
        <authorList>
            <person name="Lian D.C."/>
            <person name="Zhao X.W."/>
            <person name="Wei L."/>
        </authorList>
    </citation>
    <scope>NUCLEOTIDE SEQUENCE [LARGE SCALE GENOMIC DNA]</scope>
    <source>
        <tissue evidence="11">Nenye</tissue>
    </source>
</reference>
<dbReference type="EMBL" id="JBJUIK010000002">
    <property type="protein sequence ID" value="KAL3535357.1"/>
    <property type="molecule type" value="Genomic_DNA"/>
</dbReference>
<keyword evidence="2 7" id="KW-0378">Hydrolase</keyword>
<dbReference type="GO" id="GO:0071555">
    <property type="term" value="P:cell wall organization"/>
    <property type="evidence" value="ECO:0007669"/>
    <property type="project" value="UniProtKB-KW"/>
</dbReference>
<protein>
    <recommendedName>
        <fullName evidence="7">Xyloglucan endotransglucosylase/hydrolase</fullName>
        <ecNumber evidence="7">2.4.1.207</ecNumber>
    </recommendedName>
</protein>
<dbReference type="FunFam" id="2.60.120.200:FF:000025">
    <property type="entry name" value="Xyloglucan endotransglucosylase/hydrolase"/>
    <property type="match status" value="1"/>
</dbReference>
<dbReference type="Pfam" id="PF00722">
    <property type="entry name" value="Glyco_hydro_16"/>
    <property type="match status" value="1"/>
</dbReference>
<dbReference type="AlphaFoldDB" id="A0ABD3AVT2"/>
<dbReference type="InterPro" id="IPR044791">
    <property type="entry name" value="Beta-glucanase/XTH"/>
</dbReference>
<dbReference type="GO" id="GO:0016762">
    <property type="term" value="F:xyloglucan:xyloglucosyl transferase activity"/>
    <property type="evidence" value="ECO:0007669"/>
    <property type="project" value="UniProtKB-EC"/>
</dbReference>
<comment type="similarity">
    <text evidence="6">Belongs to the glycosyl hydrolase 16 family. XTH group 1 subfamily.</text>
</comment>
<feature type="compositionally biased region" description="Basic residues" evidence="8">
    <location>
        <begin position="373"/>
        <end position="386"/>
    </location>
</feature>
<evidence type="ECO:0000256" key="9">
    <source>
        <dbReference type="SAM" id="Phobius"/>
    </source>
</evidence>
<keyword evidence="3" id="KW-1015">Disulfide bond</keyword>
<evidence type="ECO:0000313" key="11">
    <source>
        <dbReference type="EMBL" id="KAL3535357.1"/>
    </source>
</evidence>
<dbReference type="CDD" id="cd02176">
    <property type="entry name" value="GH16_XET"/>
    <property type="match status" value="1"/>
</dbReference>
<organism evidence="11 12">
    <name type="scientific">Cinchona calisaya</name>
    <dbReference type="NCBI Taxonomy" id="153742"/>
    <lineage>
        <taxon>Eukaryota</taxon>
        <taxon>Viridiplantae</taxon>
        <taxon>Streptophyta</taxon>
        <taxon>Embryophyta</taxon>
        <taxon>Tracheophyta</taxon>
        <taxon>Spermatophyta</taxon>
        <taxon>Magnoliopsida</taxon>
        <taxon>eudicotyledons</taxon>
        <taxon>Gunneridae</taxon>
        <taxon>Pentapetalae</taxon>
        <taxon>asterids</taxon>
        <taxon>lamiids</taxon>
        <taxon>Gentianales</taxon>
        <taxon>Rubiaceae</taxon>
        <taxon>Cinchonoideae</taxon>
        <taxon>Cinchoneae</taxon>
        <taxon>Cinchona</taxon>
    </lineage>
</organism>
<evidence type="ECO:0000256" key="1">
    <source>
        <dbReference type="ARBA" id="ARBA00022679"/>
    </source>
</evidence>
<keyword evidence="7" id="KW-0964">Secreted</keyword>
<gene>
    <name evidence="11" type="ORF">ACH5RR_003818</name>
</gene>
<dbReference type="InterPro" id="IPR000757">
    <property type="entry name" value="Beta-glucanase-like"/>
</dbReference>
<keyword evidence="9" id="KW-0812">Transmembrane</keyword>
<dbReference type="EC" id="2.4.1.207" evidence="7"/>
<dbReference type="Gene3D" id="2.60.120.200">
    <property type="match status" value="1"/>
</dbReference>
<evidence type="ECO:0000256" key="4">
    <source>
        <dbReference type="ARBA" id="ARBA00023180"/>
    </source>
</evidence>
<feature type="domain" description="GH16" evidence="10">
    <location>
        <begin position="58"/>
        <end position="263"/>
    </location>
</feature>
<evidence type="ECO:0000259" key="10">
    <source>
        <dbReference type="PROSITE" id="PS51762"/>
    </source>
</evidence>
<keyword evidence="9" id="KW-0472">Membrane</keyword>
<evidence type="ECO:0000256" key="6">
    <source>
        <dbReference type="ARBA" id="ARBA00038488"/>
    </source>
</evidence>
<evidence type="ECO:0000256" key="5">
    <source>
        <dbReference type="ARBA" id="ARBA00023295"/>
    </source>
</evidence>
<dbReference type="Proteomes" id="UP001630127">
    <property type="component" value="Unassembled WGS sequence"/>
</dbReference>
<evidence type="ECO:0000256" key="8">
    <source>
        <dbReference type="SAM" id="MobiDB-lite"/>
    </source>
</evidence>
<dbReference type="PANTHER" id="PTHR31062">
    <property type="entry name" value="XYLOGLUCAN ENDOTRANSGLUCOSYLASE/HYDROLASE PROTEIN 8-RELATED"/>
    <property type="match status" value="1"/>
</dbReference>
<dbReference type="PROSITE" id="PS01034">
    <property type="entry name" value="GH16_1"/>
    <property type="match status" value="1"/>
</dbReference>
<keyword evidence="4" id="KW-0325">Glycoprotein</keyword>
<dbReference type="GO" id="GO:0016798">
    <property type="term" value="F:hydrolase activity, acting on glycosyl bonds"/>
    <property type="evidence" value="ECO:0007669"/>
    <property type="project" value="UniProtKB-KW"/>
</dbReference>
<dbReference type="InterPro" id="IPR013320">
    <property type="entry name" value="ConA-like_dom_sf"/>
</dbReference>
<keyword evidence="5 7" id="KW-0326">Glycosidase</keyword>
<feature type="region of interest" description="Disordered" evidence="8">
    <location>
        <begin position="329"/>
        <end position="394"/>
    </location>
</feature>
<dbReference type="PROSITE" id="PS51762">
    <property type="entry name" value="GH16_2"/>
    <property type="match status" value="1"/>
</dbReference>
<feature type="transmembrane region" description="Helical" evidence="9">
    <location>
        <begin position="20"/>
        <end position="45"/>
    </location>
</feature>
<evidence type="ECO:0000256" key="3">
    <source>
        <dbReference type="ARBA" id="ARBA00023157"/>
    </source>
</evidence>
<keyword evidence="1 7" id="KW-0808">Transferase</keyword>
<keyword evidence="7" id="KW-0961">Cell wall biogenesis/degradation</keyword>
<accession>A0ABD3AVT2</accession>
<comment type="function">
    <text evidence="7">Catalyzes xyloglucan endohydrolysis (XEH) and/or endotransglycosylation (XET). Cleaves and religates xyloglucan polymers, an essential constituent of the primary cell wall, and thereby participates in cell wall construction of growing tissues.</text>
</comment>
<proteinExistence type="inferred from homology"/>
<dbReference type="InterPro" id="IPR008263">
    <property type="entry name" value="GH16_AS"/>
</dbReference>
<comment type="subcellular location">
    <subcellularLocation>
        <location evidence="7">Secreted</location>
        <location evidence="7">Cell wall</location>
    </subcellularLocation>
    <subcellularLocation>
        <location evidence="7">Secreted</location>
        <location evidence="7">Extracellular space</location>
        <location evidence="7">Apoplast</location>
    </subcellularLocation>
</comment>
<comment type="caution">
    <text evidence="11">The sequence shown here is derived from an EMBL/GenBank/DDBJ whole genome shotgun (WGS) entry which is preliminary data.</text>
</comment>
<evidence type="ECO:0000256" key="2">
    <source>
        <dbReference type="ARBA" id="ARBA00022801"/>
    </source>
</evidence>
<keyword evidence="7" id="KW-0134">Cell wall</keyword>
<feature type="compositionally biased region" description="Low complexity" evidence="8">
    <location>
        <begin position="345"/>
        <end position="370"/>
    </location>
</feature>
<dbReference type="Pfam" id="PF06955">
    <property type="entry name" value="XET_C"/>
    <property type="match status" value="1"/>
</dbReference>
<sequence length="394" mass="45016">MAYPSRNQPNQTRSRSSVHYLILIAFAAVLVFKVDVLISQSIFAARRRVSTARRFVRPTYHSTSSSITGFTHGTFNRHFILSWGEERAKIQEHGELLTLSLDRKSGSGFESKKEYLFGKIDMQIKLVPGNSAGTVTTYYLSSEGSTHDEIDFEFLGNSTGNPYTLHTNVFSQGKGNREQQFFLWFDPTEDFHTYSFLWNPKCIVLSVDGIPIREFKNMESIGVPYLKDQPMRIYSSLWNADEWATQHGLVKTDWSLAPFTASYRNFSAEACIWSPRTRKSSCDSTDPKANSWLTEELDSKSREKMKKLQQKLMVYNYCEDPWRFPEGPGPECAIKTKNNDKSNTDTDTNTISSSITNSKNNNNNNNNNNIVARKPRRSRRRSRSKGGNKVAQIN</sequence>
<keyword evidence="7" id="KW-0052">Apoplast</keyword>